<dbReference type="InterPro" id="IPR002508">
    <property type="entry name" value="MurNAc-LAA_cat"/>
</dbReference>
<dbReference type="Pfam" id="PF01520">
    <property type="entry name" value="Amidase_3"/>
    <property type="match status" value="1"/>
</dbReference>
<evidence type="ECO:0000256" key="1">
    <source>
        <dbReference type="ARBA" id="ARBA00001561"/>
    </source>
</evidence>
<dbReference type="PANTHER" id="PTHR30404:SF0">
    <property type="entry name" value="N-ACETYLMURAMOYL-L-ALANINE AMIDASE AMIC"/>
    <property type="match status" value="1"/>
</dbReference>
<dbReference type="GO" id="GO:0009253">
    <property type="term" value="P:peptidoglycan catabolic process"/>
    <property type="evidence" value="ECO:0007669"/>
    <property type="project" value="InterPro"/>
</dbReference>
<keyword evidence="3" id="KW-0378">Hydrolase</keyword>
<dbReference type="Gene3D" id="2.60.40.3500">
    <property type="match status" value="1"/>
</dbReference>
<dbReference type="SMART" id="SM00646">
    <property type="entry name" value="Ami_3"/>
    <property type="match status" value="1"/>
</dbReference>
<proteinExistence type="predicted"/>
<protein>
    <recommendedName>
        <fullName evidence="2">N-acetylmuramoyl-L-alanine amidase</fullName>
        <ecNumber evidence="2">3.5.1.28</ecNumber>
    </recommendedName>
</protein>
<evidence type="ECO:0000313" key="7">
    <source>
        <dbReference type="Proteomes" id="UP000564885"/>
    </source>
</evidence>
<dbReference type="PANTHER" id="PTHR30404">
    <property type="entry name" value="N-ACETYLMURAMOYL-L-ALANINE AMIDASE"/>
    <property type="match status" value="1"/>
</dbReference>
<dbReference type="RefSeq" id="WP_171220058.1">
    <property type="nucleotide sequence ID" value="NZ_JABEPP010000006.1"/>
</dbReference>
<feature type="domain" description="MurNAc-LAA" evidence="5">
    <location>
        <begin position="244"/>
        <end position="398"/>
    </location>
</feature>
<keyword evidence="7" id="KW-1185">Reference proteome</keyword>
<organism evidence="6 7">
    <name type="scientific">Enterovirga aerilata</name>
    <dbReference type="NCBI Taxonomy" id="2730920"/>
    <lineage>
        <taxon>Bacteria</taxon>
        <taxon>Pseudomonadati</taxon>
        <taxon>Pseudomonadota</taxon>
        <taxon>Alphaproteobacteria</taxon>
        <taxon>Hyphomicrobiales</taxon>
        <taxon>Methylobacteriaceae</taxon>
        <taxon>Enterovirga</taxon>
    </lineage>
</organism>
<dbReference type="CDD" id="cd02696">
    <property type="entry name" value="MurNAc-LAA"/>
    <property type="match status" value="1"/>
</dbReference>
<evidence type="ECO:0000259" key="5">
    <source>
        <dbReference type="SMART" id="SM00646"/>
    </source>
</evidence>
<evidence type="ECO:0000256" key="4">
    <source>
        <dbReference type="SAM" id="SignalP"/>
    </source>
</evidence>
<evidence type="ECO:0000256" key="2">
    <source>
        <dbReference type="ARBA" id="ARBA00011901"/>
    </source>
</evidence>
<sequence>MLDASAGRRTAKAVGLALALGAALFGRPCAATQPGPADRAVAIAAEVAAEGSRTLLTLTLSRPVSATAFLMERPDRAVLELPEVNFQLGGEGTKRRAGVVSSFRCGLFAPGRSRIVMDLSAPALVTRVESREAGPAGASLLTVELTRTDRETFRRTAAADQADLTLTTGSLPAPQPGEDRRPLVAIDAGHGGVDPGATAPNGTLEKDVTFAFASVLRDRLAGDGRYRVLMIRDHDVFVPLEERVRRAREAGADLFLSIHADFIGSPQVSGATIYTGSDRATDHEAASVAERENAADQAGGLVRASAPGEVVDILQELTLRETRAFSHRFSGLLLRDLAPVMRFSAQPQREAGFKVLRTPDLPSVLIELGYLSNARDLEHLLSPEWRERTSAAMATAIDRFFSARVGARAPMSP</sequence>
<dbReference type="Proteomes" id="UP000564885">
    <property type="component" value="Unassembled WGS sequence"/>
</dbReference>
<evidence type="ECO:0000313" key="6">
    <source>
        <dbReference type="EMBL" id="NNM74590.1"/>
    </source>
</evidence>
<name>A0A849IES2_9HYPH</name>
<reference evidence="6 7" key="1">
    <citation type="submission" date="2020-04" db="EMBL/GenBank/DDBJ databases">
        <title>Enterovirga sp. isolate from soil.</title>
        <authorList>
            <person name="Chea S."/>
            <person name="Kim D.-U."/>
        </authorList>
    </citation>
    <scope>NUCLEOTIDE SEQUENCE [LARGE SCALE GENOMIC DNA]</scope>
    <source>
        <strain evidence="6 7">DB1703</strain>
    </source>
</reference>
<dbReference type="EC" id="3.5.1.28" evidence="2"/>
<dbReference type="GO" id="GO:0008745">
    <property type="term" value="F:N-acetylmuramoyl-L-alanine amidase activity"/>
    <property type="evidence" value="ECO:0007669"/>
    <property type="project" value="UniProtKB-EC"/>
</dbReference>
<feature type="signal peptide" evidence="4">
    <location>
        <begin position="1"/>
        <end position="30"/>
    </location>
</feature>
<keyword evidence="4" id="KW-0732">Signal</keyword>
<gene>
    <name evidence="6" type="ORF">HJG44_19710</name>
</gene>
<evidence type="ECO:0000256" key="3">
    <source>
        <dbReference type="ARBA" id="ARBA00022801"/>
    </source>
</evidence>
<dbReference type="InterPro" id="IPR021731">
    <property type="entry name" value="AMIN_dom"/>
</dbReference>
<comment type="catalytic activity">
    <reaction evidence="1">
        <text>Hydrolyzes the link between N-acetylmuramoyl residues and L-amino acid residues in certain cell-wall glycopeptides.</text>
        <dbReference type="EC" id="3.5.1.28"/>
    </reaction>
</comment>
<dbReference type="Gene3D" id="3.40.630.40">
    <property type="entry name" value="Zn-dependent exopeptidases"/>
    <property type="match status" value="1"/>
</dbReference>
<feature type="chain" id="PRO_5032766939" description="N-acetylmuramoyl-L-alanine amidase" evidence="4">
    <location>
        <begin position="31"/>
        <end position="413"/>
    </location>
</feature>
<accession>A0A849IES2</accession>
<dbReference type="EMBL" id="JABEPP010000006">
    <property type="protein sequence ID" value="NNM74590.1"/>
    <property type="molecule type" value="Genomic_DNA"/>
</dbReference>
<comment type="caution">
    <text evidence="6">The sequence shown here is derived from an EMBL/GenBank/DDBJ whole genome shotgun (WGS) entry which is preliminary data.</text>
</comment>
<dbReference type="Pfam" id="PF11741">
    <property type="entry name" value="AMIN"/>
    <property type="match status" value="1"/>
</dbReference>
<dbReference type="AlphaFoldDB" id="A0A849IES2"/>
<dbReference type="SUPFAM" id="SSF53187">
    <property type="entry name" value="Zn-dependent exopeptidases"/>
    <property type="match status" value="1"/>
</dbReference>
<dbReference type="InterPro" id="IPR050695">
    <property type="entry name" value="N-acetylmuramoyl_amidase_3"/>
</dbReference>
<dbReference type="GO" id="GO:0030288">
    <property type="term" value="C:outer membrane-bounded periplasmic space"/>
    <property type="evidence" value="ECO:0007669"/>
    <property type="project" value="TreeGrafter"/>
</dbReference>